<dbReference type="GO" id="GO:0005506">
    <property type="term" value="F:iron ion binding"/>
    <property type="evidence" value="ECO:0007669"/>
    <property type="project" value="TreeGrafter"/>
</dbReference>
<protein>
    <submittedName>
        <fullName evidence="2">HypC/HybG/HupF family hydrogenase formation chaperone</fullName>
    </submittedName>
</protein>
<dbReference type="NCBIfam" id="TIGR00074">
    <property type="entry name" value="hypC_hupF"/>
    <property type="match status" value="1"/>
</dbReference>
<dbReference type="SUPFAM" id="SSF159127">
    <property type="entry name" value="HupF/HypC-like"/>
    <property type="match status" value="1"/>
</dbReference>
<evidence type="ECO:0000313" key="3">
    <source>
        <dbReference type="Proteomes" id="UP000319296"/>
    </source>
</evidence>
<dbReference type="FunFam" id="2.30.30.140:FF:000022">
    <property type="entry name" value="Hydrogenase assembly chaperone HybG"/>
    <property type="match status" value="1"/>
</dbReference>
<dbReference type="Proteomes" id="UP000319296">
    <property type="component" value="Unassembled WGS sequence"/>
</dbReference>
<dbReference type="InterPro" id="IPR001109">
    <property type="entry name" value="Hydrogenase_HupF/HypC"/>
</dbReference>
<dbReference type="EMBL" id="SGBB01000031">
    <property type="protein sequence ID" value="RZD17578.1"/>
    <property type="molecule type" value="Genomic_DNA"/>
</dbReference>
<dbReference type="Gene3D" id="2.30.30.140">
    <property type="match status" value="1"/>
</dbReference>
<organism evidence="2 3">
    <name type="scientific">Candidatus Acididesulfobacter diazotrophicus</name>
    <dbReference type="NCBI Taxonomy" id="2597226"/>
    <lineage>
        <taxon>Bacteria</taxon>
        <taxon>Deltaproteobacteria</taxon>
        <taxon>Candidatus Acidulodesulfobacterales</taxon>
        <taxon>Candidatus Acididesulfobacter</taxon>
    </lineage>
</organism>
<dbReference type="PROSITE" id="PS01097">
    <property type="entry name" value="HUPF_HYPC"/>
    <property type="match status" value="1"/>
</dbReference>
<dbReference type="Pfam" id="PF01455">
    <property type="entry name" value="HupF_HypC"/>
    <property type="match status" value="1"/>
</dbReference>
<sequence length="77" mass="8644">MCLAIPSKVVKIEENDFAIVDTMGSKRKISTMLINEPISIGDYLLIHVGYAMQKINEEEAEESLKLFKEIGSKLDTI</sequence>
<accession>A0A519BJX8</accession>
<gene>
    <name evidence="2" type="ORF">EVG15_10395</name>
</gene>
<proteinExistence type="inferred from homology"/>
<dbReference type="GO" id="GO:0051604">
    <property type="term" value="P:protein maturation"/>
    <property type="evidence" value="ECO:0007669"/>
    <property type="project" value="TreeGrafter"/>
</dbReference>
<comment type="similarity">
    <text evidence="1">Belongs to the HupF/HypC family.</text>
</comment>
<comment type="caution">
    <text evidence="2">The sequence shown here is derived from an EMBL/GenBank/DDBJ whole genome shotgun (WGS) entry which is preliminary data.</text>
</comment>
<dbReference type="AlphaFoldDB" id="A0A519BJX8"/>
<name>A0A519BJX8_9DELT</name>
<evidence type="ECO:0000313" key="2">
    <source>
        <dbReference type="EMBL" id="RZD17578.1"/>
    </source>
</evidence>
<dbReference type="PANTHER" id="PTHR35177">
    <property type="entry name" value="HYDROGENASE MATURATION FACTOR HYBG"/>
    <property type="match status" value="1"/>
</dbReference>
<evidence type="ECO:0000256" key="1">
    <source>
        <dbReference type="ARBA" id="ARBA00006018"/>
    </source>
</evidence>
<reference evidence="2 3" key="1">
    <citation type="journal article" date="2019" name="ISME J.">
        <title>Insights into ecological role of a new deltaproteobacterial order Candidatus Acidulodesulfobacterales by metagenomics and metatranscriptomics.</title>
        <authorList>
            <person name="Tan S."/>
            <person name="Liu J."/>
            <person name="Fang Y."/>
            <person name="Hedlund B.P."/>
            <person name="Lian Z.H."/>
            <person name="Huang L.Y."/>
            <person name="Li J.T."/>
            <person name="Huang L.N."/>
            <person name="Li W.J."/>
            <person name="Jiang H.C."/>
            <person name="Dong H.L."/>
            <person name="Shu W.S."/>
        </authorList>
    </citation>
    <scope>NUCLEOTIDE SEQUENCE [LARGE SCALE GENOMIC DNA]</scope>
    <source>
        <strain evidence="2">AP1</strain>
    </source>
</reference>
<dbReference type="PANTHER" id="PTHR35177:SF2">
    <property type="entry name" value="HYDROGENASE MATURATION FACTOR HYBG"/>
    <property type="match status" value="1"/>
</dbReference>
<dbReference type="PRINTS" id="PR00445">
    <property type="entry name" value="HUPFHYPC"/>
</dbReference>
<dbReference type="GO" id="GO:1902670">
    <property type="term" value="F:carbon dioxide binding"/>
    <property type="evidence" value="ECO:0007669"/>
    <property type="project" value="TreeGrafter"/>
</dbReference>
<dbReference type="InterPro" id="IPR019812">
    <property type="entry name" value="Hydgase_assmbl_chp_CS"/>
</dbReference>